<reference evidence="1 2" key="1">
    <citation type="submission" date="2021-03" db="EMBL/GenBank/DDBJ databases">
        <title>Muricauda lutimaris sp. nov. and Muricauda ruestringensis sp. nov, two marine members of the Flavobacteriaceae isolated from deep sea sediments of Western Pacific.</title>
        <authorList>
            <person name="Zhao S."/>
            <person name="Liu R."/>
        </authorList>
    </citation>
    <scope>NUCLEOTIDE SEQUENCE [LARGE SCALE GENOMIC DNA]</scope>
    <source>
        <strain evidence="1 2">BC31-1-A7</strain>
    </source>
</reference>
<evidence type="ECO:0000313" key="2">
    <source>
        <dbReference type="Proteomes" id="UP000664044"/>
    </source>
</evidence>
<dbReference type="Proteomes" id="UP000664044">
    <property type="component" value="Unassembled WGS sequence"/>
</dbReference>
<dbReference type="PROSITE" id="PS51257">
    <property type="entry name" value="PROKAR_LIPOPROTEIN"/>
    <property type="match status" value="1"/>
</dbReference>
<keyword evidence="2" id="KW-1185">Reference proteome</keyword>
<accession>A0ABS3G827</accession>
<gene>
    <name evidence="1" type="ORF">J0656_14505</name>
</gene>
<dbReference type="RefSeq" id="WP_207035130.1">
    <property type="nucleotide sequence ID" value="NZ_JAFLNL010000008.1"/>
</dbReference>
<evidence type="ECO:0008006" key="3">
    <source>
        <dbReference type="Google" id="ProtNLM"/>
    </source>
</evidence>
<evidence type="ECO:0000313" key="1">
    <source>
        <dbReference type="EMBL" id="MBO0355232.1"/>
    </source>
</evidence>
<sequence>MIKSIFRIMYCSIVIILSSCGGGSGGEQPPPEAEPSNDLPLKVTGTLPVNGEPCSDYDEVPSDDSMVLITFNWSEAQFADSYKLIVLDGSSEIFSDNYPNAEAQVELQRGKTYTWSVTAKNEFGETPGNSYSFTTPGMQVGNYAPYAAEINVEFNTNTMEMSVGWVGSDEDSDALVYDVKVWEDNNLLLEEVEYSLDVLEPIIFMNTRKYSVEVISKDTAGNFSISTYSVEAP</sequence>
<name>A0ABS3G827_9FLAO</name>
<comment type="caution">
    <text evidence="1">The sequence shown here is derived from an EMBL/GenBank/DDBJ whole genome shotgun (WGS) entry which is preliminary data.</text>
</comment>
<organism evidence="1 2">
    <name type="scientific">Flagellimonas aurea</name>
    <dbReference type="NCBI Taxonomy" id="2915619"/>
    <lineage>
        <taxon>Bacteria</taxon>
        <taxon>Pseudomonadati</taxon>
        <taxon>Bacteroidota</taxon>
        <taxon>Flavobacteriia</taxon>
        <taxon>Flavobacteriales</taxon>
        <taxon>Flavobacteriaceae</taxon>
        <taxon>Flagellimonas</taxon>
    </lineage>
</organism>
<dbReference type="EMBL" id="JAFLNL010000008">
    <property type="protein sequence ID" value="MBO0355232.1"/>
    <property type="molecule type" value="Genomic_DNA"/>
</dbReference>
<protein>
    <recommendedName>
        <fullName evidence="3">Fibronectin type-III domain-containing protein</fullName>
    </recommendedName>
</protein>
<proteinExistence type="predicted"/>